<protein>
    <recommendedName>
        <fullName evidence="4">Large ribosomal subunit protein uL15</fullName>
    </recommendedName>
</protein>
<sequence length="145" mass="15855">MDLNKLPKIKQRAKKRLGRGESSGKGKTSGRGAKGQKKRENVKVGFEGGQLPLQKRLPQKRGVGNRIKFPVIAITTAQLNKLLAKSIVDEKTLRKEGLIPKSRRKIKIIAGGKLEKVLKVTLPTTKSAKNIIEKAGGTTTYESSD</sequence>
<dbReference type="Gene3D" id="3.100.10.10">
    <property type="match status" value="1"/>
</dbReference>
<feature type="region of interest" description="Disordered" evidence="5">
    <location>
        <begin position="1"/>
        <end position="59"/>
    </location>
</feature>
<organism evidence="7 8">
    <name type="scientific">Candidatus Woykebacteria bacterium RBG_13_40_15</name>
    <dbReference type="NCBI Taxonomy" id="1802593"/>
    <lineage>
        <taxon>Bacteria</taxon>
        <taxon>Candidatus Woykeibacteriota</taxon>
    </lineage>
</organism>
<feature type="compositionally biased region" description="Basic residues" evidence="5">
    <location>
        <begin position="7"/>
        <end position="17"/>
    </location>
</feature>
<comment type="function">
    <text evidence="4">Binds to the 23S rRNA.</text>
</comment>
<dbReference type="InterPro" id="IPR030878">
    <property type="entry name" value="Ribosomal_uL15"/>
</dbReference>
<gene>
    <name evidence="4" type="primary">rplO</name>
    <name evidence="7" type="ORF">A2172_01450</name>
</gene>
<dbReference type="HAMAP" id="MF_01341">
    <property type="entry name" value="Ribosomal_uL15"/>
    <property type="match status" value="1"/>
</dbReference>
<dbReference type="PANTHER" id="PTHR12934:SF11">
    <property type="entry name" value="LARGE RIBOSOMAL SUBUNIT PROTEIN UL15M"/>
    <property type="match status" value="1"/>
</dbReference>
<proteinExistence type="inferred from homology"/>
<dbReference type="Proteomes" id="UP000176631">
    <property type="component" value="Unassembled WGS sequence"/>
</dbReference>
<evidence type="ECO:0000256" key="2">
    <source>
        <dbReference type="ARBA" id="ARBA00022980"/>
    </source>
</evidence>
<dbReference type="GO" id="GO:0019843">
    <property type="term" value="F:rRNA binding"/>
    <property type="evidence" value="ECO:0007669"/>
    <property type="project" value="UniProtKB-UniRule"/>
</dbReference>
<evidence type="ECO:0000256" key="4">
    <source>
        <dbReference type="HAMAP-Rule" id="MF_01341"/>
    </source>
</evidence>
<evidence type="ECO:0000256" key="1">
    <source>
        <dbReference type="ARBA" id="ARBA00007320"/>
    </source>
</evidence>
<keyword evidence="4" id="KW-0699">rRNA-binding</keyword>
<dbReference type="InterPro" id="IPR005749">
    <property type="entry name" value="Ribosomal_uL15_bac-type"/>
</dbReference>
<reference evidence="7 8" key="1">
    <citation type="journal article" date="2016" name="Nat. Commun.">
        <title>Thousands of microbial genomes shed light on interconnected biogeochemical processes in an aquifer system.</title>
        <authorList>
            <person name="Anantharaman K."/>
            <person name="Brown C.T."/>
            <person name="Hug L.A."/>
            <person name="Sharon I."/>
            <person name="Castelle C.J."/>
            <person name="Probst A.J."/>
            <person name="Thomas B.C."/>
            <person name="Singh A."/>
            <person name="Wilkins M.J."/>
            <person name="Karaoz U."/>
            <person name="Brodie E.L."/>
            <person name="Williams K.H."/>
            <person name="Hubbard S.S."/>
            <person name="Banfield J.F."/>
        </authorList>
    </citation>
    <scope>NUCLEOTIDE SEQUENCE [LARGE SCALE GENOMIC DNA]</scope>
</reference>
<accession>A0A1G1W998</accession>
<dbReference type="GO" id="GO:0003735">
    <property type="term" value="F:structural constituent of ribosome"/>
    <property type="evidence" value="ECO:0007669"/>
    <property type="project" value="InterPro"/>
</dbReference>
<dbReference type="InterPro" id="IPR036227">
    <property type="entry name" value="Ribosomal_uL15/eL18_sf"/>
</dbReference>
<keyword evidence="2 4" id="KW-0689">Ribosomal protein</keyword>
<comment type="subunit">
    <text evidence="4">Part of the 50S ribosomal subunit.</text>
</comment>
<dbReference type="STRING" id="1802593.A2172_01450"/>
<feature type="domain" description="Large ribosomal subunit protein uL15/eL18" evidence="6">
    <location>
        <begin position="78"/>
        <end position="139"/>
    </location>
</feature>
<dbReference type="GO" id="GO:0006412">
    <property type="term" value="P:translation"/>
    <property type="evidence" value="ECO:0007669"/>
    <property type="project" value="UniProtKB-UniRule"/>
</dbReference>
<evidence type="ECO:0000256" key="3">
    <source>
        <dbReference type="ARBA" id="ARBA00023274"/>
    </source>
</evidence>
<comment type="caution">
    <text evidence="7">The sequence shown here is derived from an EMBL/GenBank/DDBJ whole genome shotgun (WGS) entry which is preliminary data.</text>
</comment>
<dbReference type="PANTHER" id="PTHR12934">
    <property type="entry name" value="50S RIBOSOMAL PROTEIN L15"/>
    <property type="match status" value="1"/>
</dbReference>
<dbReference type="AlphaFoldDB" id="A0A1G1W998"/>
<keyword evidence="4" id="KW-0694">RNA-binding</keyword>
<comment type="similarity">
    <text evidence="1 4">Belongs to the universal ribosomal protein uL15 family.</text>
</comment>
<keyword evidence="3 4" id="KW-0687">Ribonucleoprotein</keyword>
<evidence type="ECO:0000313" key="7">
    <source>
        <dbReference type="EMBL" id="OGY24191.1"/>
    </source>
</evidence>
<dbReference type="SUPFAM" id="SSF52080">
    <property type="entry name" value="Ribosomal proteins L15p and L18e"/>
    <property type="match status" value="1"/>
</dbReference>
<dbReference type="NCBIfam" id="TIGR01071">
    <property type="entry name" value="rplO_bact"/>
    <property type="match status" value="1"/>
</dbReference>
<evidence type="ECO:0000313" key="8">
    <source>
        <dbReference type="Proteomes" id="UP000176631"/>
    </source>
</evidence>
<dbReference type="Pfam" id="PF00828">
    <property type="entry name" value="Ribosomal_L27A"/>
    <property type="match status" value="1"/>
</dbReference>
<evidence type="ECO:0000256" key="5">
    <source>
        <dbReference type="SAM" id="MobiDB-lite"/>
    </source>
</evidence>
<dbReference type="GO" id="GO:0022625">
    <property type="term" value="C:cytosolic large ribosomal subunit"/>
    <property type="evidence" value="ECO:0007669"/>
    <property type="project" value="TreeGrafter"/>
</dbReference>
<dbReference type="EMBL" id="MHCP01000015">
    <property type="protein sequence ID" value="OGY24191.1"/>
    <property type="molecule type" value="Genomic_DNA"/>
</dbReference>
<evidence type="ECO:0000259" key="6">
    <source>
        <dbReference type="Pfam" id="PF00828"/>
    </source>
</evidence>
<dbReference type="InterPro" id="IPR021131">
    <property type="entry name" value="Ribosomal_uL15/eL18"/>
</dbReference>
<name>A0A1G1W998_9BACT</name>